<dbReference type="Proteomes" id="UP000027920">
    <property type="component" value="Unassembled WGS sequence"/>
</dbReference>
<evidence type="ECO:0000313" key="8">
    <source>
        <dbReference type="Proteomes" id="UP000027920"/>
    </source>
</evidence>
<feature type="transmembrane region" description="Helical" evidence="6">
    <location>
        <begin position="315"/>
        <end position="335"/>
    </location>
</feature>
<proteinExistence type="predicted"/>
<dbReference type="InterPro" id="IPR036259">
    <property type="entry name" value="MFS_trans_sf"/>
</dbReference>
<dbReference type="Gene3D" id="1.20.1250.20">
    <property type="entry name" value="MFS general substrate transporter like domains"/>
    <property type="match status" value="1"/>
</dbReference>
<dbReference type="GO" id="GO:0022857">
    <property type="term" value="F:transmembrane transporter activity"/>
    <property type="evidence" value="ECO:0007669"/>
    <property type="project" value="InterPro"/>
</dbReference>
<feature type="transmembrane region" description="Helical" evidence="6">
    <location>
        <begin position="90"/>
        <end position="110"/>
    </location>
</feature>
<evidence type="ECO:0008006" key="9">
    <source>
        <dbReference type="Google" id="ProtNLM"/>
    </source>
</evidence>
<keyword evidence="2" id="KW-0813">Transport</keyword>
<evidence type="ECO:0000313" key="7">
    <source>
        <dbReference type="EMBL" id="KEF53541.1"/>
    </source>
</evidence>
<dbReference type="RefSeq" id="XP_013256131.1">
    <property type="nucleotide sequence ID" value="XM_013400677.1"/>
</dbReference>
<evidence type="ECO:0000256" key="1">
    <source>
        <dbReference type="ARBA" id="ARBA00004141"/>
    </source>
</evidence>
<dbReference type="GO" id="GO:0016020">
    <property type="term" value="C:membrane"/>
    <property type="evidence" value="ECO:0007669"/>
    <property type="project" value="UniProtKB-SubCell"/>
</dbReference>
<dbReference type="VEuPathDB" id="FungiDB:A1O9_10516"/>
<evidence type="ECO:0000256" key="6">
    <source>
        <dbReference type="SAM" id="Phobius"/>
    </source>
</evidence>
<dbReference type="EMBL" id="AMGV01000013">
    <property type="protein sequence ID" value="KEF53541.1"/>
    <property type="molecule type" value="Genomic_DNA"/>
</dbReference>
<comment type="subcellular location">
    <subcellularLocation>
        <location evidence="1">Membrane</location>
        <topology evidence="1">Multi-pass membrane protein</topology>
    </subcellularLocation>
</comment>
<dbReference type="SUPFAM" id="SSF103473">
    <property type="entry name" value="MFS general substrate transporter"/>
    <property type="match status" value="1"/>
</dbReference>
<name>A0A072P114_9EURO</name>
<feature type="transmembrane region" description="Helical" evidence="6">
    <location>
        <begin position="290"/>
        <end position="309"/>
    </location>
</feature>
<accession>A0A072P114</accession>
<reference evidence="7 8" key="1">
    <citation type="submission" date="2013-03" db="EMBL/GenBank/DDBJ databases">
        <title>The Genome Sequence of Exophiala aquamarina CBS 119918.</title>
        <authorList>
            <consortium name="The Broad Institute Genomics Platform"/>
            <person name="Cuomo C."/>
            <person name="de Hoog S."/>
            <person name="Gorbushina A."/>
            <person name="Walker B."/>
            <person name="Young S.K."/>
            <person name="Zeng Q."/>
            <person name="Gargeya S."/>
            <person name="Fitzgerald M."/>
            <person name="Haas B."/>
            <person name="Abouelleil A."/>
            <person name="Allen A.W."/>
            <person name="Alvarado L."/>
            <person name="Arachchi H.M."/>
            <person name="Berlin A.M."/>
            <person name="Chapman S.B."/>
            <person name="Gainer-Dewar J."/>
            <person name="Goldberg J."/>
            <person name="Griggs A."/>
            <person name="Gujja S."/>
            <person name="Hansen M."/>
            <person name="Howarth C."/>
            <person name="Imamovic A."/>
            <person name="Ireland A."/>
            <person name="Larimer J."/>
            <person name="McCowan C."/>
            <person name="Murphy C."/>
            <person name="Pearson M."/>
            <person name="Poon T.W."/>
            <person name="Priest M."/>
            <person name="Roberts A."/>
            <person name="Saif S."/>
            <person name="Shea T."/>
            <person name="Sisk P."/>
            <person name="Sykes S."/>
            <person name="Wortman J."/>
            <person name="Nusbaum C."/>
            <person name="Birren B."/>
        </authorList>
    </citation>
    <scope>NUCLEOTIDE SEQUENCE [LARGE SCALE GENOMIC DNA]</scope>
    <source>
        <strain evidence="7 8">CBS 119918</strain>
    </source>
</reference>
<evidence type="ECO:0000256" key="4">
    <source>
        <dbReference type="ARBA" id="ARBA00022989"/>
    </source>
</evidence>
<keyword evidence="8" id="KW-1185">Reference proteome</keyword>
<sequence>MDSLIWAAILMRMVAGHDFGSLAALRILLGVFEAAINPGFTVITSTWYKPSEHALRHGLWYEGASVAYIFGGILAYAISHVKSAIKSWQFLFVIFGSLKILWGIVMLFFLPDNPQTAYFLNSDKRKQPFARVQGIRRFADTRKWQNAQMKETLRDHRSWLLFLLCVLTTLPGGGLTAGGQFGSIVTKSFGYTLFQTQILGMATGVFLLTIVITVSLSMGFKNAGCLSIALLNSISLVGCLMIKFLPTRQKGGRLAGLWLIRAYASAFPTILGLVSSNITGHTKKAPVNGMLFLGFCTGYIIGPSTFLAHEAPGYATAYNIMITCFVLNIAIVLTMRQIMALWNKKRDQELDSADVLNAESAEDVLVELDETDWENKTIRYSL</sequence>
<evidence type="ECO:0000256" key="3">
    <source>
        <dbReference type="ARBA" id="ARBA00022692"/>
    </source>
</evidence>
<comment type="caution">
    <text evidence="7">The sequence shown here is derived from an EMBL/GenBank/DDBJ whole genome shotgun (WGS) entry which is preliminary data.</text>
</comment>
<dbReference type="AlphaFoldDB" id="A0A072P114"/>
<evidence type="ECO:0000256" key="5">
    <source>
        <dbReference type="ARBA" id="ARBA00023136"/>
    </source>
</evidence>
<evidence type="ECO:0000256" key="2">
    <source>
        <dbReference type="ARBA" id="ARBA00022448"/>
    </source>
</evidence>
<feature type="transmembrane region" description="Helical" evidence="6">
    <location>
        <begin position="198"/>
        <end position="216"/>
    </location>
</feature>
<feature type="transmembrane region" description="Helical" evidence="6">
    <location>
        <begin position="26"/>
        <end position="47"/>
    </location>
</feature>
<keyword evidence="4 6" id="KW-1133">Transmembrane helix</keyword>
<feature type="transmembrane region" description="Helical" evidence="6">
    <location>
        <begin position="257"/>
        <end position="278"/>
    </location>
</feature>
<organism evidence="7 8">
    <name type="scientific">Exophiala aquamarina CBS 119918</name>
    <dbReference type="NCBI Taxonomy" id="1182545"/>
    <lineage>
        <taxon>Eukaryota</taxon>
        <taxon>Fungi</taxon>
        <taxon>Dikarya</taxon>
        <taxon>Ascomycota</taxon>
        <taxon>Pezizomycotina</taxon>
        <taxon>Eurotiomycetes</taxon>
        <taxon>Chaetothyriomycetidae</taxon>
        <taxon>Chaetothyriales</taxon>
        <taxon>Herpotrichiellaceae</taxon>
        <taxon>Exophiala</taxon>
    </lineage>
</organism>
<gene>
    <name evidence="7" type="ORF">A1O9_10516</name>
</gene>
<dbReference type="PANTHER" id="PTHR43791:SF103">
    <property type="entry name" value="MAJOR FACILITATOR SUPERFAMILY (MFS) PROFILE DOMAIN-CONTAINING PROTEIN-RELATED"/>
    <property type="match status" value="1"/>
</dbReference>
<dbReference type="GeneID" id="25285420"/>
<feature type="transmembrane region" description="Helical" evidence="6">
    <location>
        <begin position="223"/>
        <end position="245"/>
    </location>
</feature>
<keyword evidence="3 6" id="KW-0812">Transmembrane</keyword>
<feature type="transmembrane region" description="Helical" evidence="6">
    <location>
        <begin position="59"/>
        <end position="78"/>
    </location>
</feature>
<dbReference type="Pfam" id="PF07690">
    <property type="entry name" value="MFS_1"/>
    <property type="match status" value="1"/>
</dbReference>
<dbReference type="OrthoDB" id="6730379at2759"/>
<dbReference type="InterPro" id="IPR011701">
    <property type="entry name" value="MFS"/>
</dbReference>
<protein>
    <recommendedName>
        <fullName evidence="9">Major facilitator superfamily (MFS) profile domain-containing protein</fullName>
    </recommendedName>
</protein>
<dbReference type="HOGENOM" id="CLU_001265_0_5_1"/>
<dbReference type="PANTHER" id="PTHR43791">
    <property type="entry name" value="PERMEASE-RELATED"/>
    <property type="match status" value="1"/>
</dbReference>
<feature type="transmembrane region" description="Helical" evidence="6">
    <location>
        <begin position="159"/>
        <end position="178"/>
    </location>
</feature>
<keyword evidence="5 6" id="KW-0472">Membrane</keyword>